<proteinExistence type="predicted"/>
<feature type="compositionally biased region" description="Basic and acidic residues" evidence="2">
    <location>
        <begin position="672"/>
        <end position="684"/>
    </location>
</feature>
<reference evidence="4" key="1">
    <citation type="journal article" date="2020" name="Stud. Mycol.">
        <title>101 Dothideomycetes genomes: a test case for predicting lifestyles and emergence of pathogens.</title>
        <authorList>
            <person name="Haridas S."/>
            <person name="Albert R."/>
            <person name="Binder M."/>
            <person name="Bloem J."/>
            <person name="Labutti K."/>
            <person name="Salamov A."/>
            <person name="Andreopoulos B."/>
            <person name="Baker S."/>
            <person name="Barry K."/>
            <person name="Bills G."/>
            <person name="Bluhm B."/>
            <person name="Cannon C."/>
            <person name="Castanera R."/>
            <person name="Culley D."/>
            <person name="Daum C."/>
            <person name="Ezra D."/>
            <person name="Gonzalez J."/>
            <person name="Henrissat B."/>
            <person name="Kuo A."/>
            <person name="Liang C."/>
            <person name="Lipzen A."/>
            <person name="Lutzoni F."/>
            <person name="Magnuson J."/>
            <person name="Mondo S."/>
            <person name="Nolan M."/>
            <person name="Ohm R."/>
            <person name="Pangilinan J."/>
            <person name="Park H.-J."/>
            <person name="Ramirez L."/>
            <person name="Alfaro M."/>
            <person name="Sun H."/>
            <person name="Tritt A."/>
            <person name="Yoshinaga Y."/>
            <person name="Zwiers L.-H."/>
            <person name="Turgeon B."/>
            <person name="Goodwin S."/>
            <person name="Spatafora J."/>
            <person name="Crous P."/>
            <person name="Grigoriev I."/>
        </authorList>
    </citation>
    <scope>NUCLEOTIDE SEQUENCE</scope>
    <source>
        <strain evidence="4">CBS 116435</strain>
    </source>
</reference>
<feature type="region of interest" description="Disordered" evidence="2">
    <location>
        <begin position="758"/>
        <end position="842"/>
    </location>
</feature>
<comment type="caution">
    <text evidence="4">The sequence shown here is derived from an EMBL/GenBank/DDBJ whole genome shotgun (WGS) entry which is preliminary data.</text>
</comment>
<keyword evidence="1" id="KW-0175">Coiled coil</keyword>
<evidence type="ECO:0000256" key="3">
    <source>
        <dbReference type="SAM" id="SignalP"/>
    </source>
</evidence>
<evidence type="ECO:0000256" key="2">
    <source>
        <dbReference type="SAM" id="MobiDB-lite"/>
    </source>
</evidence>
<keyword evidence="5" id="KW-1185">Reference proteome</keyword>
<feature type="coiled-coil region" evidence="1">
    <location>
        <begin position="322"/>
        <end position="406"/>
    </location>
</feature>
<keyword evidence="3" id="KW-0732">Signal</keyword>
<feature type="signal peptide" evidence="3">
    <location>
        <begin position="1"/>
        <end position="24"/>
    </location>
</feature>
<feature type="chain" id="PRO_5040120080" evidence="3">
    <location>
        <begin position="25"/>
        <end position="868"/>
    </location>
</feature>
<organism evidence="4 5">
    <name type="scientific">Polychaeton citri CBS 116435</name>
    <dbReference type="NCBI Taxonomy" id="1314669"/>
    <lineage>
        <taxon>Eukaryota</taxon>
        <taxon>Fungi</taxon>
        <taxon>Dikarya</taxon>
        <taxon>Ascomycota</taxon>
        <taxon>Pezizomycotina</taxon>
        <taxon>Dothideomycetes</taxon>
        <taxon>Dothideomycetidae</taxon>
        <taxon>Capnodiales</taxon>
        <taxon>Capnodiaceae</taxon>
        <taxon>Polychaeton</taxon>
    </lineage>
</organism>
<feature type="coiled-coil region" evidence="1">
    <location>
        <begin position="39"/>
        <end position="80"/>
    </location>
</feature>
<protein>
    <submittedName>
        <fullName evidence="4">Uncharacterized protein</fullName>
    </submittedName>
</protein>
<gene>
    <name evidence="4" type="ORF">K431DRAFT_328716</name>
</gene>
<evidence type="ECO:0000256" key="1">
    <source>
        <dbReference type="SAM" id="Coils"/>
    </source>
</evidence>
<sequence>MASFAIIILLLVLVVRYLLKVIDAQGVHPQGPEPETRHDAKWRETAETLERKLEQADSERKSAKEEAVRLRSMLQESQEACTRLSRRANHRESFNEELKRTYNQNASTSSSDRAAIHSLRLRVGELDRDNARLSAVIKTMKCDKELDSAVEAARTEERSKAEARIQDAVTAVTFGDEISWMNTLTSTMGDSLRQQLLSAKRDSDGSFGMAEIGSTIDKVLNAATMASSDAQEEITELRRSSIKETDVIEMLAQISPAVAARIRIPDRSNVMALPAFGRICEEIKHILDQEGRNVAQAMEQHAQAILHKEGAGYCKSKLQSHVASLQRLVSKLEGDLKKKEKDLKAAGRLSSSKAIARAQDIKIRERAVDIDRERVSQQYQDLNIRVDGLKKQEEELQRKQQTMQAEWNRKEGEVAAKLQDIEEREALQARQRNNPAKVDQDMQDVQPTITPPQGPIYKSNPVKPAYAQSIDPALSSRAGEAFNFPRTPTYKVKAPSPFMSHLQSVMMGKSTFPDKRHMPPVISSGSSSMKATPSTYPPKPEQGEHTEYVSPLGVQKKAPTATMLQTGQVGAPSYTPIFSTSPAQTLLQSSLNEQARSPTSQGTAMHQLSTNTKAPERHCLFKEADGSQCEDTVVPNWSYCADHKWIEEGEKYHELHSSTMSLVFNSSARSGKTSERKEPLKSASKDVSQSYDLTMCLYPMEGGGDCPCRAAKGALFCTDHESVPTKSENQGTTSNKDTITAKELEDELENFLDGEEDKASNNTAAANTATPDQVGSKPIDTASTPNPPAADFSSNGTTTPAIVRRKPRPSIFINRRPTARTKKPSIATPPSSTTTTDDRPKCGARTTLGGTCTVPKDECKVHSYTIQA</sequence>
<name>A0A9P4QAP5_9PEZI</name>
<dbReference type="AlphaFoldDB" id="A0A9P4QAP5"/>
<feature type="compositionally biased region" description="Polar residues" evidence="2">
    <location>
        <begin position="523"/>
        <end position="534"/>
    </location>
</feature>
<dbReference type="EMBL" id="MU003792">
    <property type="protein sequence ID" value="KAF2721192.1"/>
    <property type="molecule type" value="Genomic_DNA"/>
</dbReference>
<evidence type="ECO:0000313" key="4">
    <source>
        <dbReference type="EMBL" id="KAF2721192.1"/>
    </source>
</evidence>
<accession>A0A9P4QAP5</accession>
<feature type="region of interest" description="Disordered" evidence="2">
    <location>
        <begin position="666"/>
        <end position="685"/>
    </location>
</feature>
<dbReference type="Proteomes" id="UP000799441">
    <property type="component" value="Unassembled WGS sequence"/>
</dbReference>
<evidence type="ECO:0000313" key="5">
    <source>
        <dbReference type="Proteomes" id="UP000799441"/>
    </source>
</evidence>
<feature type="compositionally biased region" description="Low complexity" evidence="2">
    <location>
        <begin position="761"/>
        <end position="770"/>
    </location>
</feature>
<feature type="region of interest" description="Disordered" evidence="2">
    <location>
        <begin position="521"/>
        <end position="546"/>
    </location>
</feature>